<evidence type="ECO:0000313" key="1">
    <source>
        <dbReference type="EMBL" id="GBM83606.1"/>
    </source>
</evidence>
<accession>A0A4Y2J354</accession>
<dbReference type="EMBL" id="BGPR01108711">
    <property type="protein sequence ID" value="GBM83606.1"/>
    <property type="molecule type" value="Genomic_DNA"/>
</dbReference>
<reference evidence="1 2" key="1">
    <citation type="journal article" date="2019" name="Sci. Rep.">
        <title>Orb-weaving spider Araneus ventricosus genome elucidates the spidroin gene catalogue.</title>
        <authorList>
            <person name="Kono N."/>
            <person name="Nakamura H."/>
            <person name="Ohtoshi R."/>
            <person name="Moran D.A.P."/>
            <person name="Shinohara A."/>
            <person name="Yoshida Y."/>
            <person name="Fujiwara M."/>
            <person name="Mori M."/>
            <person name="Tomita M."/>
            <person name="Arakawa K."/>
        </authorList>
    </citation>
    <scope>NUCLEOTIDE SEQUENCE [LARGE SCALE GENOMIC DNA]</scope>
</reference>
<feature type="non-terminal residue" evidence="1">
    <location>
        <position position="1"/>
    </location>
</feature>
<dbReference type="Proteomes" id="UP000499080">
    <property type="component" value="Unassembled WGS sequence"/>
</dbReference>
<protein>
    <submittedName>
        <fullName evidence="1">Uncharacterized protein</fullName>
    </submittedName>
</protein>
<name>A0A4Y2J354_ARAVE</name>
<proteinExistence type="predicted"/>
<organism evidence="1 2">
    <name type="scientific">Araneus ventricosus</name>
    <name type="common">Orbweaver spider</name>
    <name type="synonym">Epeira ventricosa</name>
    <dbReference type="NCBI Taxonomy" id="182803"/>
    <lineage>
        <taxon>Eukaryota</taxon>
        <taxon>Metazoa</taxon>
        <taxon>Ecdysozoa</taxon>
        <taxon>Arthropoda</taxon>
        <taxon>Chelicerata</taxon>
        <taxon>Arachnida</taxon>
        <taxon>Araneae</taxon>
        <taxon>Araneomorphae</taxon>
        <taxon>Entelegynae</taxon>
        <taxon>Araneoidea</taxon>
        <taxon>Araneidae</taxon>
        <taxon>Araneus</taxon>
    </lineage>
</organism>
<dbReference type="AlphaFoldDB" id="A0A4Y2J354"/>
<sequence>GRGGLMVRSQFRDQRVRYTKPDSTNQRSEASGPRARYICYRGVKPDVAWKFGDRGTGASVVLVI</sequence>
<gene>
    <name evidence="1" type="ORF">AVEN_65733_1</name>
</gene>
<comment type="caution">
    <text evidence="1">The sequence shown here is derived from an EMBL/GenBank/DDBJ whole genome shotgun (WGS) entry which is preliminary data.</text>
</comment>
<keyword evidence="2" id="KW-1185">Reference proteome</keyword>
<evidence type="ECO:0000313" key="2">
    <source>
        <dbReference type="Proteomes" id="UP000499080"/>
    </source>
</evidence>